<evidence type="ECO:0000313" key="9">
    <source>
        <dbReference type="Proteomes" id="UP000006272"/>
    </source>
</evidence>
<dbReference type="Gene3D" id="3.40.50.300">
    <property type="entry name" value="P-loop containing nucleotide triphosphate hydrolases"/>
    <property type="match status" value="1"/>
</dbReference>
<reference evidence="8 9" key="1">
    <citation type="submission" date="2012-07" db="EMBL/GenBank/DDBJ databases">
        <title>Draft genome sequence of Desulfovibrio magneticus str. Maddingley MBC34 obtained from a metagenomic sequence of a methanogenic enrichment isolated from coal-seam formation water in Victoria, Australia.</title>
        <authorList>
            <person name="Greenfield P."/>
            <person name="Hendry P."/>
            <person name="Li D."/>
            <person name="Rosewarne C.P."/>
            <person name="Tran-Dinh N."/>
            <person name="Elbourne L.D.H."/>
            <person name="Paulsen I.T."/>
            <person name="Midgley D.J."/>
        </authorList>
    </citation>
    <scope>NUCLEOTIDE SEQUENCE [LARGE SCALE GENOMIC DNA]</scope>
    <source>
        <strain evidence="9">Maddingley MBC34</strain>
    </source>
</reference>
<dbReference type="Gene3D" id="1.10.8.60">
    <property type="match status" value="1"/>
</dbReference>
<dbReference type="InterPro" id="IPR035965">
    <property type="entry name" value="PAS-like_dom_sf"/>
</dbReference>
<keyword evidence="5" id="KW-0010">Activator</keyword>
<dbReference type="PANTHER" id="PTHR32071:SF123">
    <property type="entry name" value="DNA-BINDING TRANSCRIPTIONAL ACTIVATOR HYFR-RELATED"/>
    <property type="match status" value="1"/>
</dbReference>
<feature type="domain" description="Sigma-54 factor interaction" evidence="7">
    <location>
        <begin position="199"/>
        <end position="428"/>
    </location>
</feature>
<dbReference type="CDD" id="cd00009">
    <property type="entry name" value="AAA"/>
    <property type="match status" value="1"/>
</dbReference>
<dbReference type="InterPro" id="IPR003593">
    <property type="entry name" value="AAA+_ATPase"/>
</dbReference>
<dbReference type="InterPro" id="IPR058031">
    <property type="entry name" value="AAA_lid_NorR"/>
</dbReference>
<evidence type="ECO:0000256" key="6">
    <source>
        <dbReference type="ARBA" id="ARBA00023163"/>
    </source>
</evidence>
<dbReference type="AlphaFoldDB" id="K6GSD3"/>
<evidence type="ECO:0000256" key="5">
    <source>
        <dbReference type="ARBA" id="ARBA00023159"/>
    </source>
</evidence>
<keyword evidence="3" id="KW-0805">Transcription regulation</keyword>
<dbReference type="InterPro" id="IPR025662">
    <property type="entry name" value="Sigma_54_int_dom_ATP-bd_1"/>
</dbReference>
<dbReference type="GO" id="GO:0043565">
    <property type="term" value="F:sequence-specific DNA binding"/>
    <property type="evidence" value="ECO:0007669"/>
    <property type="project" value="InterPro"/>
</dbReference>
<dbReference type="PANTHER" id="PTHR32071">
    <property type="entry name" value="TRANSCRIPTIONAL REGULATORY PROTEIN"/>
    <property type="match status" value="1"/>
</dbReference>
<organism evidence="8 9">
    <name type="scientific">Solidesulfovibrio magneticus str. Maddingley MBC34</name>
    <dbReference type="NCBI Taxonomy" id="1206767"/>
    <lineage>
        <taxon>Bacteria</taxon>
        <taxon>Pseudomonadati</taxon>
        <taxon>Thermodesulfobacteriota</taxon>
        <taxon>Desulfovibrionia</taxon>
        <taxon>Desulfovibrionales</taxon>
        <taxon>Desulfovibrionaceae</taxon>
        <taxon>Solidesulfovibrio</taxon>
    </lineage>
</organism>
<dbReference type="InterPro" id="IPR000014">
    <property type="entry name" value="PAS"/>
</dbReference>
<dbReference type="InterPro" id="IPR009057">
    <property type="entry name" value="Homeodomain-like_sf"/>
</dbReference>
<dbReference type="SUPFAM" id="SSF46689">
    <property type="entry name" value="Homeodomain-like"/>
    <property type="match status" value="1"/>
</dbReference>
<dbReference type="PROSITE" id="PS50045">
    <property type="entry name" value="SIGMA54_INTERACT_4"/>
    <property type="match status" value="1"/>
</dbReference>
<dbReference type="Proteomes" id="UP000006272">
    <property type="component" value="Unassembled WGS sequence"/>
</dbReference>
<evidence type="ECO:0000256" key="1">
    <source>
        <dbReference type="ARBA" id="ARBA00022741"/>
    </source>
</evidence>
<evidence type="ECO:0000313" key="8">
    <source>
        <dbReference type="EMBL" id="EKO39881.1"/>
    </source>
</evidence>
<dbReference type="Pfam" id="PF25601">
    <property type="entry name" value="AAA_lid_14"/>
    <property type="match status" value="1"/>
</dbReference>
<dbReference type="InterPro" id="IPR027417">
    <property type="entry name" value="P-loop_NTPase"/>
</dbReference>
<name>K6GSD3_9BACT</name>
<dbReference type="SMART" id="SM00091">
    <property type="entry name" value="PAS"/>
    <property type="match status" value="1"/>
</dbReference>
<dbReference type="Gene3D" id="3.30.450.20">
    <property type="entry name" value="PAS domain"/>
    <property type="match status" value="1"/>
</dbReference>
<dbReference type="PROSITE" id="PS00688">
    <property type="entry name" value="SIGMA54_INTERACT_3"/>
    <property type="match status" value="1"/>
</dbReference>
<dbReference type="Pfam" id="PF00158">
    <property type="entry name" value="Sigma54_activat"/>
    <property type="match status" value="1"/>
</dbReference>
<accession>K6GSD3</accession>
<dbReference type="InterPro" id="IPR013767">
    <property type="entry name" value="PAS_fold"/>
</dbReference>
<evidence type="ECO:0000256" key="3">
    <source>
        <dbReference type="ARBA" id="ARBA00023015"/>
    </source>
</evidence>
<gene>
    <name evidence="8" type="ORF">B193_1413</name>
</gene>
<dbReference type="CDD" id="cd00130">
    <property type="entry name" value="PAS"/>
    <property type="match status" value="1"/>
</dbReference>
<keyword evidence="2" id="KW-0067">ATP-binding</keyword>
<dbReference type="FunFam" id="3.40.50.300:FF:000006">
    <property type="entry name" value="DNA-binding transcriptional regulator NtrC"/>
    <property type="match status" value="1"/>
</dbReference>
<dbReference type="InterPro" id="IPR025944">
    <property type="entry name" value="Sigma_54_int_dom_CS"/>
</dbReference>
<sequence>MNKPSEDDADRQKTVIKTIGNIIDSVASPLAILDADLGIIKTNTAFCEMFHIAPEKPERLSLADISSQQCNFEHLQKFFQRALAKKKQFHAIDIPLDVAASGKKIIHLSARVVHKTEKASTLMILSAADVTHIEQPMDASRALMQEKAFRLAASQAESKDRQAASDAAFAQIKLLKDQLEAERAYLQDEIKLEYNHEDIVGKSEAIKNVFYKIEQIAGTDTNVLILGETGTGKELVARAIHSLSLRKDRALVKMNCAALPSNLIESELFGHEKGAFTGAHSKRLGRFEVANNATLFLDEIGELPLELQPKLLHVIQNGEFERLGSSTTIKVNARIIAATNRNLEEEVRKGHFRDDLWYRLNIFPIIVPPLRERAEDIPLLVDHFVRKIAKRLGKAIEFIPLNVMHALQNYHWPGNIRELENVLERGVINSSGPKLRLIDELKKPFKSMTSSQQTLEAVEREYILLVLAQTNWKVGGKDSAAEILGLDRSTLRARMRKLGIQKP</sequence>
<evidence type="ECO:0000259" key="7">
    <source>
        <dbReference type="PROSITE" id="PS50045"/>
    </source>
</evidence>
<proteinExistence type="predicted"/>
<keyword evidence="1" id="KW-0547">Nucleotide-binding</keyword>
<keyword evidence="4" id="KW-0238">DNA-binding</keyword>
<dbReference type="PATRIC" id="fig|1206767.3.peg.1378"/>
<protein>
    <submittedName>
        <fullName evidence="8">Transcriptional regulator (GAF, AAA-type ATPase and DNA binding domain containing protein)</fullName>
    </submittedName>
</protein>
<dbReference type="GO" id="GO:0006355">
    <property type="term" value="P:regulation of DNA-templated transcription"/>
    <property type="evidence" value="ECO:0007669"/>
    <property type="project" value="InterPro"/>
</dbReference>
<dbReference type="Pfam" id="PF00989">
    <property type="entry name" value="PAS"/>
    <property type="match status" value="1"/>
</dbReference>
<comment type="caution">
    <text evidence="8">The sequence shown here is derived from an EMBL/GenBank/DDBJ whole genome shotgun (WGS) entry which is preliminary data.</text>
</comment>
<dbReference type="SMART" id="SM00382">
    <property type="entry name" value="AAA"/>
    <property type="match status" value="1"/>
</dbReference>
<dbReference type="SUPFAM" id="SSF52540">
    <property type="entry name" value="P-loop containing nucleoside triphosphate hydrolases"/>
    <property type="match status" value="1"/>
</dbReference>
<dbReference type="Gene3D" id="1.10.10.60">
    <property type="entry name" value="Homeodomain-like"/>
    <property type="match status" value="1"/>
</dbReference>
<dbReference type="GO" id="GO:0005524">
    <property type="term" value="F:ATP binding"/>
    <property type="evidence" value="ECO:0007669"/>
    <property type="project" value="UniProtKB-KW"/>
</dbReference>
<dbReference type="InterPro" id="IPR002078">
    <property type="entry name" value="Sigma_54_int"/>
</dbReference>
<dbReference type="PROSITE" id="PS00675">
    <property type="entry name" value="SIGMA54_INTERACT_1"/>
    <property type="match status" value="1"/>
</dbReference>
<dbReference type="EMBL" id="ALAO01000109">
    <property type="protein sequence ID" value="EKO39881.1"/>
    <property type="molecule type" value="Genomic_DNA"/>
</dbReference>
<keyword evidence="6" id="KW-0804">Transcription</keyword>
<evidence type="ECO:0000256" key="2">
    <source>
        <dbReference type="ARBA" id="ARBA00022840"/>
    </source>
</evidence>
<evidence type="ECO:0000256" key="4">
    <source>
        <dbReference type="ARBA" id="ARBA00023125"/>
    </source>
</evidence>
<dbReference type="SUPFAM" id="SSF55785">
    <property type="entry name" value="PYP-like sensor domain (PAS domain)"/>
    <property type="match status" value="1"/>
</dbReference>
<dbReference type="FunFam" id="1.10.8.60:FF:000014">
    <property type="entry name" value="DNA-binding transcriptional regulator NtrC"/>
    <property type="match status" value="1"/>
</dbReference>